<feature type="region of interest" description="Disordered" evidence="1">
    <location>
        <begin position="195"/>
        <end position="216"/>
    </location>
</feature>
<feature type="compositionally biased region" description="Low complexity" evidence="1">
    <location>
        <begin position="369"/>
        <end position="385"/>
    </location>
</feature>
<dbReference type="OrthoDB" id="3778650at2759"/>
<protein>
    <recommendedName>
        <fullName evidence="4">Myb-like domain-containing protein</fullName>
    </recommendedName>
</protein>
<feature type="region of interest" description="Disordered" evidence="1">
    <location>
        <begin position="422"/>
        <end position="443"/>
    </location>
</feature>
<feature type="region of interest" description="Disordered" evidence="1">
    <location>
        <begin position="317"/>
        <end position="385"/>
    </location>
</feature>
<name>A0A9P6GKC4_9PLEO</name>
<proteinExistence type="predicted"/>
<organism evidence="2 3">
    <name type="scientific">Paraphaeosphaeria minitans</name>
    <dbReference type="NCBI Taxonomy" id="565426"/>
    <lineage>
        <taxon>Eukaryota</taxon>
        <taxon>Fungi</taxon>
        <taxon>Dikarya</taxon>
        <taxon>Ascomycota</taxon>
        <taxon>Pezizomycotina</taxon>
        <taxon>Dothideomycetes</taxon>
        <taxon>Pleosporomycetidae</taxon>
        <taxon>Pleosporales</taxon>
        <taxon>Massarineae</taxon>
        <taxon>Didymosphaeriaceae</taxon>
        <taxon>Paraphaeosphaeria</taxon>
    </lineage>
</organism>
<feature type="compositionally biased region" description="Basic and acidic residues" evidence="1">
    <location>
        <begin position="201"/>
        <end position="216"/>
    </location>
</feature>
<reference evidence="2" key="1">
    <citation type="journal article" date="2020" name="Mol. Plant Microbe Interact.">
        <title>Genome Sequence of the Biocontrol Agent Coniothyrium minitans strain Conio (IMI 134523).</title>
        <authorList>
            <person name="Patel D."/>
            <person name="Shittu T.A."/>
            <person name="Baroncelli R."/>
            <person name="Muthumeenakshi S."/>
            <person name="Osborne T.H."/>
            <person name="Janganan T.K."/>
            <person name="Sreenivasaprasad S."/>
        </authorList>
    </citation>
    <scope>NUCLEOTIDE SEQUENCE</scope>
    <source>
        <strain evidence="2">Conio</strain>
    </source>
</reference>
<evidence type="ECO:0000256" key="1">
    <source>
        <dbReference type="SAM" id="MobiDB-lite"/>
    </source>
</evidence>
<feature type="compositionally biased region" description="Acidic residues" evidence="1">
    <location>
        <begin position="323"/>
        <end position="333"/>
    </location>
</feature>
<dbReference type="Proteomes" id="UP000756921">
    <property type="component" value="Unassembled WGS sequence"/>
</dbReference>
<sequence>MDTIAVGAQRPPSMAARPISASIRAPVALFTTGTGPDAPQILQQMSTQGFHDFLVGRLQYLSKEEHWSLKSALDLRGWPLHLQSMETASWQLGAGGPWASEDRNSLMVLSAHGVKIEDIAQLFFEGRTVDECQVEIETIKASVPMDSVETGRAGTDIEASEAASPETLSTKAVRALPSSAPSVATLFTKRLIEVSSSTTRARSDTPHADSRKDWDQSDRNTVWAAVQLGMTPRQIQEKHLPFRSESAIQTRMTKERKLRGMQAIPTKRSNQDNDLVIKLVDEGHDLEDIAPRLSRERTPKQIQARYRILKNQAKVSRMSADVEVVDDDGDVEMGNDNIQVDADEDEGSKYNDETPQAVETPPKSKTARKTVTSSSSSKSSAKTTSTIASIRGTLLKSIDTKHLDSDGKKELRKALDKTGWPTRFTSLEEHESPLPEKAGPKWPAQDVDALRCIRETAPSIPYKKLEDFFPGRSQTAIRNLYNTKVNPGPNYHGRRK</sequence>
<accession>A0A9P6GKC4</accession>
<keyword evidence="3" id="KW-1185">Reference proteome</keyword>
<comment type="caution">
    <text evidence="2">The sequence shown here is derived from an EMBL/GenBank/DDBJ whole genome shotgun (WGS) entry which is preliminary data.</text>
</comment>
<evidence type="ECO:0000313" key="2">
    <source>
        <dbReference type="EMBL" id="KAF9736560.1"/>
    </source>
</evidence>
<dbReference type="EMBL" id="WJXW01000004">
    <property type="protein sequence ID" value="KAF9736560.1"/>
    <property type="molecule type" value="Genomic_DNA"/>
</dbReference>
<dbReference type="AlphaFoldDB" id="A0A9P6GKC4"/>
<evidence type="ECO:0000313" key="3">
    <source>
        <dbReference type="Proteomes" id="UP000756921"/>
    </source>
</evidence>
<gene>
    <name evidence="2" type="ORF">PMIN01_04339</name>
</gene>
<evidence type="ECO:0008006" key="4">
    <source>
        <dbReference type="Google" id="ProtNLM"/>
    </source>
</evidence>